<feature type="region of interest" description="Disordered" evidence="1">
    <location>
        <begin position="1"/>
        <end position="30"/>
    </location>
</feature>
<evidence type="ECO:0000259" key="2">
    <source>
        <dbReference type="PROSITE" id="PS50181"/>
    </source>
</evidence>
<feature type="domain" description="F-box" evidence="2">
    <location>
        <begin position="73"/>
        <end position="118"/>
    </location>
</feature>
<dbReference type="InterPro" id="IPR017451">
    <property type="entry name" value="F-box-assoc_interact_dom"/>
</dbReference>
<dbReference type="SUPFAM" id="SSF81383">
    <property type="entry name" value="F-box domain"/>
    <property type="match status" value="1"/>
</dbReference>
<dbReference type="Pfam" id="PF08268">
    <property type="entry name" value="FBA_3"/>
    <property type="match status" value="1"/>
</dbReference>
<accession>A0A2G5EH32</accession>
<dbReference type="InterPro" id="IPR050796">
    <property type="entry name" value="SCF_F-box_component"/>
</dbReference>
<dbReference type="OrthoDB" id="692435at2759"/>
<dbReference type="NCBIfam" id="TIGR01640">
    <property type="entry name" value="F_box_assoc_1"/>
    <property type="match status" value="1"/>
</dbReference>
<dbReference type="Proteomes" id="UP000230069">
    <property type="component" value="Unassembled WGS sequence"/>
</dbReference>
<dbReference type="PROSITE" id="PS50181">
    <property type="entry name" value="FBOX"/>
    <property type="match status" value="1"/>
</dbReference>
<dbReference type="Pfam" id="PF00646">
    <property type="entry name" value="F-box"/>
    <property type="match status" value="1"/>
</dbReference>
<keyword evidence="4" id="KW-1185">Reference proteome</keyword>
<proteinExistence type="predicted"/>
<evidence type="ECO:0000313" key="3">
    <source>
        <dbReference type="EMBL" id="PIA55076.1"/>
    </source>
</evidence>
<reference evidence="3 4" key="1">
    <citation type="submission" date="2017-09" db="EMBL/GenBank/DDBJ databases">
        <title>WGS assembly of Aquilegia coerulea Goldsmith.</title>
        <authorList>
            <person name="Hodges S."/>
            <person name="Kramer E."/>
            <person name="Nordborg M."/>
            <person name="Tomkins J."/>
            <person name="Borevitz J."/>
            <person name="Derieg N."/>
            <person name="Yan J."/>
            <person name="Mihaltcheva S."/>
            <person name="Hayes R.D."/>
            <person name="Rokhsar D."/>
        </authorList>
    </citation>
    <scope>NUCLEOTIDE SEQUENCE [LARGE SCALE GENOMIC DNA]</scope>
    <source>
        <strain evidence="4">cv. Goldsmith</strain>
    </source>
</reference>
<dbReference type="AlphaFoldDB" id="A0A2G5EH32"/>
<dbReference type="Gene3D" id="1.20.1280.50">
    <property type="match status" value="1"/>
</dbReference>
<evidence type="ECO:0000313" key="4">
    <source>
        <dbReference type="Proteomes" id="UP000230069"/>
    </source>
</evidence>
<name>A0A2G5EH32_AQUCA</name>
<dbReference type="InterPro" id="IPR013187">
    <property type="entry name" value="F-box-assoc_dom_typ3"/>
</dbReference>
<dbReference type="InterPro" id="IPR001810">
    <property type="entry name" value="F-box_dom"/>
</dbReference>
<feature type="compositionally biased region" description="Basic and acidic residues" evidence="1">
    <location>
        <begin position="9"/>
        <end position="20"/>
    </location>
</feature>
<dbReference type="InParanoid" id="A0A2G5EH32"/>
<organism evidence="3 4">
    <name type="scientific">Aquilegia coerulea</name>
    <name type="common">Rocky mountain columbine</name>
    <dbReference type="NCBI Taxonomy" id="218851"/>
    <lineage>
        <taxon>Eukaryota</taxon>
        <taxon>Viridiplantae</taxon>
        <taxon>Streptophyta</taxon>
        <taxon>Embryophyta</taxon>
        <taxon>Tracheophyta</taxon>
        <taxon>Spermatophyta</taxon>
        <taxon>Magnoliopsida</taxon>
        <taxon>Ranunculales</taxon>
        <taxon>Ranunculaceae</taxon>
        <taxon>Thalictroideae</taxon>
        <taxon>Aquilegia</taxon>
    </lineage>
</organism>
<dbReference type="InterPro" id="IPR036047">
    <property type="entry name" value="F-box-like_dom_sf"/>
</dbReference>
<gene>
    <name evidence="3" type="ORF">AQUCO_00800073v1</name>
</gene>
<dbReference type="PANTHER" id="PTHR31672">
    <property type="entry name" value="BNACNNG10540D PROTEIN"/>
    <property type="match status" value="1"/>
</dbReference>
<protein>
    <recommendedName>
        <fullName evidence="2">F-box domain-containing protein</fullName>
    </recommendedName>
</protein>
<evidence type="ECO:0000256" key="1">
    <source>
        <dbReference type="SAM" id="MobiDB-lite"/>
    </source>
</evidence>
<dbReference type="EMBL" id="KZ305025">
    <property type="protein sequence ID" value="PIA55076.1"/>
    <property type="molecule type" value="Genomic_DNA"/>
</dbReference>
<sequence length="475" mass="54432">MPSEDEQVLEDKCSPHDTPSHGHNGYQNSPFPVVRLHDDKSLLDGKSVQDVSMPFKSSHYLGDDLLIDNGSHGSNLLLLPNDVIINILNRLDIESALQCRRVCRPLYKMMSTPFFEIMKMHLSQPTPVLVVHHNSLCSKTYDTETNLYTYPIILHFIDEGNHRILTISTQFSLNCVLSEYSDLGKPDLIGSYNGLLLFRKSFDDAFFIFNPITHEQVLVEGAPYNYIDCGVYFHTPTSEYRILYMCLPLAKPYRFFILSPRSKSLREISNYTEAPCTCRSPVNLNGALHWMASVGSSVTCCFRESPSCSKSILVFKLDSEDFLTMPHPGNECCSKERHRQCMQLLEMEGHLCLCDTSTSNAVVEVHVWVLEDYMRKIWIKKHIINIKSLMSDRGVLSEFHGWPIVEVLQFHNDELLLSSCSRFLYYYHIKLHTLRKVYRGADKIFNLVVAHKNSLLVGPIFPFLHNNPNNTVKTI</sequence>
<dbReference type="SMART" id="SM00256">
    <property type="entry name" value="FBOX"/>
    <property type="match status" value="1"/>
</dbReference>